<accession>A0ABY4E181</accession>
<evidence type="ECO:0000313" key="2">
    <source>
        <dbReference type="Proteomes" id="UP000832011"/>
    </source>
</evidence>
<gene>
    <name evidence="1" type="ORF">LVJ82_00560</name>
</gene>
<sequence>MSQKLDNYEIVVSCRKNGILVLNHVACVTSTDATPLEVAYDAALKVRQFEQEISKEEILNKVA</sequence>
<reference evidence="1 2" key="1">
    <citation type="journal article" date="2022" name="Res Sq">
        <title>Evolution of multicellular longitudinally dividing oral cavity symbionts (Neisseriaceae).</title>
        <authorList>
            <person name="Nyongesa S."/>
            <person name="Weber P."/>
            <person name="Bernet E."/>
            <person name="Pullido F."/>
            <person name="Nieckarz M."/>
            <person name="Delaby M."/>
            <person name="Nieves C."/>
            <person name="Viehboeck T."/>
            <person name="Krause N."/>
            <person name="Rivera-Millot A."/>
            <person name="Nakamura A."/>
            <person name="Vischer N."/>
            <person name="VanNieuwenhze M."/>
            <person name="Brun Y."/>
            <person name="Cava F."/>
            <person name="Bulgheresi S."/>
            <person name="Veyrier F."/>
        </authorList>
    </citation>
    <scope>NUCLEOTIDE SEQUENCE [LARGE SCALE GENOMIC DNA]</scope>
    <source>
        <strain evidence="1 2">SN4</strain>
    </source>
</reference>
<keyword evidence="2" id="KW-1185">Reference proteome</keyword>
<protein>
    <submittedName>
        <fullName evidence="1">Uncharacterized protein</fullName>
    </submittedName>
</protein>
<evidence type="ECO:0000313" key="1">
    <source>
        <dbReference type="EMBL" id="UOO89506.1"/>
    </source>
</evidence>
<dbReference type="RefSeq" id="WP_058357195.1">
    <property type="nucleotide sequence ID" value="NZ_CABKVG010000010.1"/>
</dbReference>
<name>A0ABY4E181_9NEIS</name>
<dbReference type="EMBL" id="CP091511">
    <property type="protein sequence ID" value="UOO89506.1"/>
    <property type="molecule type" value="Genomic_DNA"/>
</dbReference>
<organism evidence="1 2">
    <name type="scientific">Vitreoscilla massiliensis</name>
    <dbReference type="NCBI Taxonomy" id="1689272"/>
    <lineage>
        <taxon>Bacteria</taxon>
        <taxon>Pseudomonadati</taxon>
        <taxon>Pseudomonadota</taxon>
        <taxon>Betaproteobacteria</taxon>
        <taxon>Neisseriales</taxon>
        <taxon>Neisseriaceae</taxon>
        <taxon>Vitreoscilla</taxon>
    </lineage>
</organism>
<proteinExistence type="predicted"/>
<dbReference type="Proteomes" id="UP000832011">
    <property type="component" value="Chromosome"/>
</dbReference>